<dbReference type="GO" id="GO:0005886">
    <property type="term" value="C:plasma membrane"/>
    <property type="evidence" value="ECO:0007669"/>
    <property type="project" value="UniProtKB-SubCell"/>
</dbReference>
<evidence type="ECO:0000256" key="7">
    <source>
        <dbReference type="ARBA" id="ARBA00023136"/>
    </source>
</evidence>
<dbReference type="Pfam" id="PF01925">
    <property type="entry name" value="TauE"/>
    <property type="match status" value="1"/>
</dbReference>
<proteinExistence type="inferred from homology"/>
<protein>
    <recommendedName>
        <fullName evidence="8">Probable membrane transporter protein</fullName>
    </recommendedName>
</protein>
<gene>
    <name evidence="9" type="ORF">EPA93_05715</name>
</gene>
<comment type="similarity">
    <text evidence="2 8">Belongs to the 4-toluene sulfonate uptake permease (TSUP) (TC 2.A.102) family.</text>
</comment>
<dbReference type="EMBL" id="CP035758">
    <property type="protein sequence ID" value="QBD75526.1"/>
    <property type="molecule type" value="Genomic_DNA"/>
</dbReference>
<reference evidence="9 10" key="1">
    <citation type="submission" date="2019-01" db="EMBL/GenBank/DDBJ databases">
        <title>Ktedonosporobacter rubrisoli SCAWS-G2.</title>
        <authorList>
            <person name="Huang Y."/>
            <person name="Yan B."/>
        </authorList>
    </citation>
    <scope>NUCLEOTIDE SEQUENCE [LARGE SCALE GENOMIC DNA]</scope>
    <source>
        <strain evidence="9 10">SCAWS-G2</strain>
    </source>
</reference>
<evidence type="ECO:0000256" key="4">
    <source>
        <dbReference type="ARBA" id="ARBA00022475"/>
    </source>
</evidence>
<keyword evidence="7 8" id="KW-0472">Membrane</keyword>
<accession>A0A4P6JLI7</accession>
<evidence type="ECO:0000256" key="5">
    <source>
        <dbReference type="ARBA" id="ARBA00022692"/>
    </source>
</evidence>
<evidence type="ECO:0000256" key="3">
    <source>
        <dbReference type="ARBA" id="ARBA00022448"/>
    </source>
</evidence>
<keyword evidence="6 8" id="KW-1133">Transmembrane helix</keyword>
<dbReference type="OrthoDB" id="668749at2"/>
<keyword evidence="10" id="KW-1185">Reference proteome</keyword>
<dbReference type="KEGG" id="kbs:EPA93_05715"/>
<feature type="transmembrane region" description="Helical" evidence="8">
    <location>
        <begin position="6"/>
        <end position="23"/>
    </location>
</feature>
<feature type="transmembrane region" description="Helical" evidence="8">
    <location>
        <begin position="232"/>
        <end position="248"/>
    </location>
</feature>
<evidence type="ECO:0000256" key="1">
    <source>
        <dbReference type="ARBA" id="ARBA00004651"/>
    </source>
</evidence>
<feature type="transmembrane region" description="Helical" evidence="8">
    <location>
        <begin position="35"/>
        <end position="61"/>
    </location>
</feature>
<organism evidence="9 10">
    <name type="scientific">Ktedonosporobacter rubrisoli</name>
    <dbReference type="NCBI Taxonomy" id="2509675"/>
    <lineage>
        <taxon>Bacteria</taxon>
        <taxon>Bacillati</taxon>
        <taxon>Chloroflexota</taxon>
        <taxon>Ktedonobacteria</taxon>
        <taxon>Ktedonobacterales</taxon>
        <taxon>Ktedonosporobacteraceae</taxon>
        <taxon>Ktedonosporobacter</taxon>
    </lineage>
</organism>
<dbReference type="PANTHER" id="PTHR30269">
    <property type="entry name" value="TRANSMEMBRANE PROTEIN YFCA"/>
    <property type="match status" value="1"/>
</dbReference>
<dbReference type="AlphaFoldDB" id="A0A4P6JLI7"/>
<comment type="subcellular location">
    <subcellularLocation>
        <location evidence="1 8">Cell membrane</location>
        <topology evidence="1 8">Multi-pass membrane protein</topology>
    </subcellularLocation>
</comment>
<keyword evidence="4 8" id="KW-1003">Cell membrane</keyword>
<sequence length="249" mass="26726">MTLTMVVLVVVVVFAGALMRATFGFGEAVISMPLLALLPISLNTSISLIGLAGLTVAGMTITSGWRHIDRQALIWLSVATLLGIPVGLALVKFAPAGIVTKTLGIFLIIYSLYSLVRGLIAQAALPAWFNNNGWIFPFGFVAGALGSAYNVTGIPVVVYGTLRRWNQSRFHSTLQAHFLVAGIFVVIGQALGGLWTANLFMLYGLSLPAIIIATLLGLFLHRRIPADKFKQYVFFIIMALGILLLVNPA</sequence>
<dbReference type="InterPro" id="IPR052017">
    <property type="entry name" value="TSUP"/>
</dbReference>
<dbReference type="RefSeq" id="WP_129886124.1">
    <property type="nucleotide sequence ID" value="NZ_CP035758.1"/>
</dbReference>
<dbReference type="PANTHER" id="PTHR30269:SF37">
    <property type="entry name" value="MEMBRANE TRANSPORTER PROTEIN"/>
    <property type="match status" value="1"/>
</dbReference>
<feature type="transmembrane region" description="Helical" evidence="8">
    <location>
        <begin position="103"/>
        <end position="129"/>
    </location>
</feature>
<dbReference type="Proteomes" id="UP000290365">
    <property type="component" value="Chromosome"/>
</dbReference>
<evidence type="ECO:0000256" key="8">
    <source>
        <dbReference type="RuleBase" id="RU363041"/>
    </source>
</evidence>
<evidence type="ECO:0000256" key="6">
    <source>
        <dbReference type="ARBA" id="ARBA00022989"/>
    </source>
</evidence>
<evidence type="ECO:0000313" key="10">
    <source>
        <dbReference type="Proteomes" id="UP000290365"/>
    </source>
</evidence>
<evidence type="ECO:0000313" key="9">
    <source>
        <dbReference type="EMBL" id="QBD75526.1"/>
    </source>
</evidence>
<feature type="transmembrane region" description="Helical" evidence="8">
    <location>
        <begin position="135"/>
        <end position="162"/>
    </location>
</feature>
<feature type="transmembrane region" description="Helical" evidence="8">
    <location>
        <begin position="174"/>
        <end position="194"/>
    </location>
</feature>
<keyword evidence="5 8" id="KW-0812">Transmembrane</keyword>
<feature type="transmembrane region" description="Helical" evidence="8">
    <location>
        <begin position="73"/>
        <end position="91"/>
    </location>
</feature>
<name>A0A4P6JLI7_KTERU</name>
<dbReference type="InterPro" id="IPR002781">
    <property type="entry name" value="TM_pro_TauE-like"/>
</dbReference>
<feature type="transmembrane region" description="Helical" evidence="8">
    <location>
        <begin position="200"/>
        <end position="220"/>
    </location>
</feature>
<keyword evidence="3" id="KW-0813">Transport</keyword>
<evidence type="ECO:0000256" key="2">
    <source>
        <dbReference type="ARBA" id="ARBA00009142"/>
    </source>
</evidence>